<evidence type="ECO:0000256" key="1">
    <source>
        <dbReference type="ARBA" id="ARBA00023117"/>
    </source>
</evidence>
<reference evidence="4" key="1">
    <citation type="submission" date="2022-11" db="EMBL/GenBank/DDBJ databases">
        <authorList>
            <person name="Hyden B.L."/>
            <person name="Feng K."/>
            <person name="Yates T."/>
            <person name="Jawdy S."/>
            <person name="Smart L.B."/>
            <person name="Muchero W."/>
        </authorList>
    </citation>
    <scope>NUCLEOTIDE SEQUENCE</scope>
    <source>
        <tissue evidence="4">Shoot tip</tissue>
    </source>
</reference>
<evidence type="ECO:0000259" key="3">
    <source>
        <dbReference type="SMART" id="SM00297"/>
    </source>
</evidence>
<dbReference type="SMART" id="SM00297">
    <property type="entry name" value="BROMO"/>
    <property type="match status" value="1"/>
</dbReference>
<accession>A0A9Q0U4M1</accession>
<dbReference type="GO" id="GO:0007010">
    <property type="term" value="P:cytoskeleton organization"/>
    <property type="evidence" value="ECO:0007669"/>
    <property type="project" value="TreeGrafter"/>
</dbReference>
<dbReference type="InterPro" id="IPR001487">
    <property type="entry name" value="Bromodomain"/>
</dbReference>
<dbReference type="GO" id="GO:0006357">
    <property type="term" value="P:regulation of transcription by RNA polymerase II"/>
    <property type="evidence" value="ECO:0007669"/>
    <property type="project" value="TreeGrafter"/>
</dbReference>
<dbReference type="GO" id="GO:0005634">
    <property type="term" value="C:nucleus"/>
    <property type="evidence" value="ECO:0007669"/>
    <property type="project" value="TreeGrafter"/>
</dbReference>
<dbReference type="SUPFAM" id="SSF47370">
    <property type="entry name" value="Bromodomain"/>
    <property type="match status" value="1"/>
</dbReference>
<feature type="region of interest" description="Disordered" evidence="2">
    <location>
        <begin position="1"/>
        <end position="22"/>
    </location>
</feature>
<dbReference type="InterPro" id="IPR057451">
    <property type="entry name" value="BRWD/PHIP_AD"/>
</dbReference>
<dbReference type="Proteomes" id="UP001151752">
    <property type="component" value="Chromosome 14"/>
</dbReference>
<dbReference type="GO" id="GO:0008360">
    <property type="term" value="P:regulation of cell shape"/>
    <property type="evidence" value="ECO:0007669"/>
    <property type="project" value="TreeGrafter"/>
</dbReference>
<dbReference type="InterPro" id="IPR052060">
    <property type="entry name" value="Bromo_WD_repeat"/>
</dbReference>
<keyword evidence="5" id="KW-1185">Reference proteome</keyword>
<dbReference type="Pfam" id="PF25313">
    <property type="entry name" value="BRWD_AD"/>
    <property type="match status" value="1"/>
</dbReference>
<dbReference type="EMBL" id="JAPFFM010000013">
    <property type="protein sequence ID" value="KAJ6723346.1"/>
    <property type="molecule type" value="Genomic_DNA"/>
</dbReference>
<protein>
    <submittedName>
        <fullName evidence="4">PH-INTERACTING PROTEIN-LIKE ISOFORM X1</fullName>
    </submittedName>
</protein>
<dbReference type="PANTHER" id="PTHR16266:SF33">
    <property type="entry name" value="BROMO DOMAIN-CONTAINING PROTEIN"/>
    <property type="match status" value="1"/>
</dbReference>
<dbReference type="CDD" id="cd05529">
    <property type="entry name" value="Bromo_WDR9_I_like"/>
    <property type="match status" value="1"/>
</dbReference>
<dbReference type="Gene3D" id="1.20.920.10">
    <property type="entry name" value="Bromodomain-like"/>
    <property type="match status" value="1"/>
</dbReference>
<evidence type="ECO:0000313" key="4">
    <source>
        <dbReference type="EMBL" id="KAJ6723346.1"/>
    </source>
</evidence>
<dbReference type="AlphaFoldDB" id="A0A9Q0U4M1"/>
<dbReference type="PANTHER" id="PTHR16266">
    <property type="entry name" value="WD REPEAT DOMAIN 9"/>
    <property type="match status" value="1"/>
</dbReference>
<sequence length="335" mass="39301">MTVRSRSVKNKKGKYSDNDTRLIRRESNQPIRKLSWLSLSKHEDGYRYIPQLGDEVVYLRQGHQEYIDLYSLREKGPWSLIKGHLGAVEICKVEDLDYAIVPGSGDSCCKITLRFVDPTSVAFGKAFKLTLPELIDFPDFVVEKTRYDASINRDWTSKDRCEVWWRNENGEGGEWWEGEIVSVQAKSVDFPDSPWERYEVIYTSDPTLHKHSPWELHDLGIPWEHPHIDFETTNRLLSLFTKLELSANKNQDSCGIQKLNEASHKWDFFNRFSVPLCPEIIQSRLENNYYRSLEAVKHDIQVMMKNAQDFYVLSAELSHKMKRLSEWFTRKLSKM</sequence>
<keyword evidence="1" id="KW-0103">Bromodomain</keyword>
<organism evidence="4 5">
    <name type="scientific">Salix koriyanagi</name>
    <dbReference type="NCBI Taxonomy" id="2511006"/>
    <lineage>
        <taxon>Eukaryota</taxon>
        <taxon>Viridiplantae</taxon>
        <taxon>Streptophyta</taxon>
        <taxon>Embryophyta</taxon>
        <taxon>Tracheophyta</taxon>
        <taxon>Spermatophyta</taxon>
        <taxon>Magnoliopsida</taxon>
        <taxon>eudicotyledons</taxon>
        <taxon>Gunneridae</taxon>
        <taxon>Pentapetalae</taxon>
        <taxon>rosids</taxon>
        <taxon>fabids</taxon>
        <taxon>Malpighiales</taxon>
        <taxon>Salicaceae</taxon>
        <taxon>Saliceae</taxon>
        <taxon>Salix</taxon>
    </lineage>
</organism>
<dbReference type="InterPro" id="IPR036427">
    <property type="entry name" value="Bromodomain-like_sf"/>
</dbReference>
<proteinExistence type="predicted"/>
<dbReference type="Pfam" id="PF00439">
    <property type="entry name" value="Bromodomain"/>
    <property type="match status" value="1"/>
</dbReference>
<name>A0A9Q0U4M1_9ROSI</name>
<comment type="caution">
    <text evidence="4">The sequence shown here is derived from an EMBL/GenBank/DDBJ whole genome shotgun (WGS) entry which is preliminary data.</text>
</comment>
<evidence type="ECO:0000313" key="5">
    <source>
        <dbReference type="Proteomes" id="UP001151752"/>
    </source>
</evidence>
<gene>
    <name evidence="4" type="ORF">OIU74_007835</name>
</gene>
<feature type="domain" description="Bromo" evidence="3">
    <location>
        <begin position="229"/>
        <end position="335"/>
    </location>
</feature>
<evidence type="ECO:0000256" key="2">
    <source>
        <dbReference type="SAM" id="MobiDB-lite"/>
    </source>
</evidence>
<feature type="compositionally biased region" description="Basic residues" evidence="2">
    <location>
        <begin position="1"/>
        <end position="13"/>
    </location>
</feature>
<reference evidence="4" key="2">
    <citation type="journal article" date="2023" name="Int. J. Mol. Sci.">
        <title>De Novo Assembly and Annotation of 11 Diverse Shrub Willow (Salix) Genomes Reveals Novel Gene Organization in Sex-Linked Regions.</title>
        <authorList>
            <person name="Hyden B."/>
            <person name="Feng K."/>
            <person name="Yates T.B."/>
            <person name="Jawdy S."/>
            <person name="Cereghino C."/>
            <person name="Smart L.B."/>
            <person name="Muchero W."/>
        </authorList>
    </citation>
    <scope>NUCLEOTIDE SEQUENCE</scope>
    <source>
        <tissue evidence="4">Shoot tip</tissue>
    </source>
</reference>